<protein>
    <recommendedName>
        <fullName evidence="6">FCP1 homology domain-containing protein</fullName>
    </recommendedName>
</protein>
<dbReference type="InterPro" id="IPR036412">
    <property type="entry name" value="HAD-like_sf"/>
</dbReference>
<proteinExistence type="inferred from homology"/>
<dbReference type="InterPro" id="IPR050365">
    <property type="entry name" value="TIM50"/>
</dbReference>
<keyword evidence="1" id="KW-0378">Hydrolase</keyword>
<dbReference type="GO" id="GO:0005634">
    <property type="term" value="C:nucleus"/>
    <property type="evidence" value="ECO:0007669"/>
    <property type="project" value="UniProtKB-ARBA"/>
</dbReference>
<accession>A0AAE1GQG9</accession>
<feature type="compositionally biased region" description="Basic residues" evidence="5">
    <location>
        <begin position="207"/>
        <end position="218"/>
    </location>
</feature>
<dbReference type="InterPro" id="IPR004274">
    <property type="entry name" value="FCP1_dom"/>
</dbReference>
<comment type="caution">
    <text evidence="7">The sequence shown here is derived from an EMBL/GenBank/DDBJ whole genome shotgun (WGS) entry which is preliminary data.</text>
</comment>
<gene>
    <name evidence="7" type="ORF">Pcinc_000146</name>
</gene>
<evidence type="ECO:0000256" key="2">
    <source>
        <dbReference type="ARBA" id="ARBA00022912"/>
    </source>
</evidence>
<evidence type="ECO:0000256" key="1">
    <source>
        <dbReference type="ARBA" id="ARBA00022801"/>
    </source>
</evidence>
<dbReference type="EMBL" id="JAWQEG010000008">
    <property type="protein sequence ID" value="KAK3896224.1"/>
    <property type="molecule type" value="Genomic_DNA"/>
</dbReference>
<feature type="region of interest" description="Disordered" evidence="5">
    <location>
        <begin position="202"/>
        <end position="247"/>
    </location>
</feature>
<feature type="compositionally biased region" description="Basic and acidic residues" evidence="5">
    <location>
        <begin position="297"/>
        <end position="306"/>
    </location>
</feature>
<evidence type="ECO:0000256" key="5">
    <source>
        <dbReference type="SAM" id="MobiDB-lite"/>
    </source>
</evidence>
<feature type="compositionally biased region" description="Acidic residues" evidence="5">
    <location>
        <begin position="333"/>
        <end position="342"/>
    </location>
</feature>
<keyword evidence="2" id="KW-0904">Protein phosphatase</keyword>
<feature type="domain" description="FCP1 homology" evidence="6">
    <location>
        <begin position="452"/>
        <end position="611"/>
    </location>
</feature>
<organism evidence="7 8">
    <name type="scientific">Petrolisthes cinctipes</name>
    <name type="common">Flat porcelain crab</name>
    <dbReference type="NCBI Taxonomy" id="88211"/>
    <lineage>
        <taxon>Eukaryota</taxon>
        <taxon>Metazoa</taxon>
        <taxon>Ecdysozoa</taxon>
        <taxon>Arthropoda</taxon>
        <taxon>Crustacea</taxon>
        <taxon>Multicrustacea</taxon>
        <taxon>Malacostraca</taxon>
        <taxon>Eumalacostraca</taxon>
        <taxon>Eucarida</taxon>
        <taxon>Decapoda</taxon>
        <taxon>Pleocyemata</taxon>
        <taxon>Anomura</taxon>
        <taxon>Galatheoidea</taxon>
        <taxon>Porcellanidae</taxon>
        <taxon>Petrolisthes</taxon>
    </lineage>
</organism>
<reference evidence="7" key="1">
    <citation type="submission" date="2023-10" db="EMBL/GenBank/DDBJ databases">
        <title>Genome assemblies of two species of porcelain crab, Petrolisthes cinctipes and Petrolisthes manimaculis (Anomura: Porcellanidae).</title>
        <authorList>
            <person name="Angst P."/>
        </authorList>
    </citation>
    <scope>NUCLEOTIDE SEQUENCE</scope>
    <source>
        <strain evidence="7">PB745_01</strain>
        <tissue evidence="7">Gill</tissue>
    </source>
</reference>
<sequence>MFSCWKLTCATLHGGTTDSNVRDVVDSRMNLRYRVSSSSQSRGPVSSNTSRSNSRSGGGGGGGGSGTRTHHRRSPLSPAPPQPIITPTVVKVPRSHKAIKRSNDAFEEQNENLLLSPAEYNSVVNVSPHHHHHHPHHHHHHHHHHLHHKHHHLHHHNNNNKPPSPLRSRRYVPKFPKVRRSPPTTTTTTAAAAAAVIDSDNNIVKPKQLKPRPLRVSRRQNESQPTLRRSTSSRSHSKRHHISQQPKVLKEVQEMKTAAMDTSLFSPVYSVDTVPTQALPTAPHLSSDHSSILMKDASADHGREEEGGGEEEEEEDYMKHSTLGEEREAERLDDGDEDDQEDSGLGRDGGNAPNLTQLSTHIQLDIPHILDSPVSSEGLEPEETEMMIAQVSHCTGGQENKENYEAGSAYESSCDEGYEEWETFDPYFFIKHLPPLTPEMRARNPALPLKTRSSPEFTLVLDLDETLVHCSLQELEDATLSFPVVFQDVNYQVFVRTRPYFREFLEQVSNLYEVILFTASKKVYADKLMNLLDPQRKWIKYRLFREHCVCVQGNYVKDLTILGRDLSKTIIVDNSPQAFGYQINNGIPIESWFVDKEDRELEKLVPFLESLVDKEDVRPFIRDKYKLETYLPPD</sequence>
<comment type="function">
    <text evidence="3">Probable phosphatase.</text>
</comment>
<feature type="region of interest" description="Disordered" evidence="5">
    <location>
        <begin position="127"/>
        <end position="170"/>
    </location>
</feature>
<feature type="region of interest" description="Disordered" evidence="5">
    <location>
        <begin position="297"/>
        <end position="355"/>
    </location>
</feature>
<dbReference type="InterPro" id="IPR011948">
    <property type="entry name" value="Dullard_phosphatase"/>
</dbReference>
<dbReference type="Gene3D" id="3.40.50.1000">
    <property type="entry name" value="HAD superfamily/HAD-like"/>
    <property type="match status" value="1"/>
</dbReference>
<feature type="region of interest" description="Disordered" evidence="5">
    <location>
        <begin position="33"/>
        <end position="96"/>
    </location>
</feature>
<dbReference type="AlphaFoldDB" id="A0AAE1GQG9"/>
<dbReference type="NCBIfam" id="TIGR02251">
    <property type="entry name" value="HIF-SF_euk"/>
    <property type="match status" value="1"/>
</dbReference>
<dbReference type="SUPFAM" id="SSF56784">
    <property type="entry name" value="HAD-like"/>
    <property type="match status" value="1"/>
</dbReference>
<evidence type="ECO:0000256" key="4">
    <source>
        <dbReference type="ARBA" id="ARBA00038355"/>
    </source>
</evidence>
<keyword evidence="8" id="KW-1185">Reference proteome</keyword>
<evidence type="ECO:0000256" key="3">
    <source>
        <dbReference type="ARBA" id="ARBA00037324"/>
    </source>
</evidence>
<dbReference type="PROSITE" id="PS50969">
    <property type="entry name" value="FCP1"/>
    <property type="match status" value="1"/>
</dbReference>
<feature type="compositionally biased region" description="Acidic residues" evidence="5">
    <location>
        <begin position="307"/>
        <end position="316"/>
    </location>
</feature>
<evidence type="ECO:0000313" key="7">
    <source>
        <dbReference type="EMBL" id="KAK3896224.1"/>
    </source>
</evidence>
<dbReference type="GO" id="GO:0004721">
    <property type="term" value="F:phosphoprotein phosphatase activity"/>
    <property type="evidence" value="ECO:0007669"/>
    <property type="project" value="UniProtKB-KW"/>
</dbReference>
<feature type="compositionally biased region" description="Low complexity" evidence="5">
    <location>
        <begin position="36"/>
        <end position="55"/>
    </location>
</feature>
<dbReference type="CDD" id="cd07521">
    <property type="entry name" value="HAD_FCP1-like"/>
    <property type="match status" value="1"/>
</dbReference>
<name>A0AAE1GQG9_PETCI</name>
<dbReference type="FunFam" id="3.40.50.1000:FF:000015">
    <property type="entry name" value="CTD small phosphatase-like protein 2"/>
    <property type="match status" value="1"/>
</dbReference>
<dbReference type="Pfam" id="PF03031">
    <property type="entry name" value="NIF"/>
    <property type="match status" value="1"/>
</dbReference>
<feature type="compositionally biased region" description="Gly residues" evidence="5">
    <location>
        <begin position="56"/>
        <end position="66"/>
    </location>
</feature>
<feature type="compositionally biased region" description="Basic residues" evidence="5">
    <location>
        <begin position="128"/>
        <end position="158"/>
    </location>
</feature>
<dbReference type="Proteomes" id="UP001286313">
    <property type="component" value="Unassembled WGS sequence"/>
</dbReference>
<evidence type="ECO:0000313" key="8">
    <source>
        <dbReference type="Proteomes" id="UP001286313"/>
    </source>
</evidence>
<dbReference type="PANTHER" id="PTHR12210">
    <property type="entry name" value="DULLARD PROTEIN PHOSPHATASE"/>
    <property type="match status" value="1"/>
</dbReference>
<comment type="similarity">
    <text evidence="4">Belongs to the CTDSPL2 family.</text>
</comment>
<feature type="compositionally biased region" description="Basic and acidic residues" evidence="5">
    <location>
        <begin position="317"/>
        <end position="332"/>
    </location>
</feature>
<dbReference type="InterPro" id="IPR023214">
    <property type="entry name" value="HAD_sf"/>
</dbReference>
<dbReference type="SMART" id="SM00577">
    <property type="entry name" value="CPDc"/>
    <property type="match status" value="1"/>
</dbReference>
<evidence type="ECO:0000259" key="6">
    <source>
        <dbReference type="PROSITE" id="PS50969"/>
    </source>
</evidence>